<dbReference type="GO" id="GO:0003677">
    <property type="term" value="F:DNA binding"/>
    <property type="evidence" value="ECO:0007669"/>
    <property type="project" value="UniProtKB-KW"/>
</dbReference>
<dbReference type="KEGG" id="axe:P40_20320"/>
<dbReference type="RefSeq" id="WP_026948305.1">
    <property type="nucleotide sequence ID" value="NZ_CBDDTQ010000003.1"/>
</dbReference>
<evidence type="ECO:0000256" key="1">
    <source>
        <dbReference type="ARBA" id="ARBA00023015"/>
    </source>
</evidence>
<dbReference type="SUPFAM" id="SSF46785">
    <property type="entry name" value="Winged helix' DNA-binding domain"/>
    <property type="match status" value="1"/>
</dbReference>
<keyword evidence="2" id="KW-0238">DNA-binding</keyword>
<dbReference type="Pfam" id="PF01638">
    <property type="entry name" value="HxlR"/>
    <property type="match status" value="1"/>
</dbReference>
<accession>A0A9Q3W3U6</accession>
<organism evidence="5 6">
    <name type="scientific">Alloalcanivorax xenomutans</name>
    <dbReference type="NCBI Taxonomy" id="1094342"/>
    <lineage>
        <taxon>Bacteria</taxon>
        <taxon>Pseudomonadati</taxon>
        <taxon>Pseudomonadota</taxon>
        <taxon>Gammaproteobacteria</taxon>
        <taxon>Oceanospirillales</taxon>
        <taxon>Alcanivoracaceae</taxon>
        <taxon>Alloalcanivorax</taxon>
    </lineage>
</organism>
<evidence type="ECO:0000313" key="5">
    <source>
        <dbReference type="EMBL" id="MCE7508086.1"/>
    </source>
</evidence>
<evidence type="ECO:0000259" key="4">
    <source>
        <dbReference type="PROSITE" id="PS51118"/>
    </source>
</evidence>
<dbReference type="Proteomes" id="UP001107961">
    <property type="component" value="Unassembled WGS sequence"/>
</dbReference>
<name>A0A9Q3W3U6_9GAMM</name>
<dbReference type="InterPro" id="IPR036388">
    <property type="entry name" value="WH-like_DNA-bd_sf"/>
</dbReference>
<dbReference type="InterPro" id="IPR002577">
    <property type="entry name" value="HTH_HxlR"/>
</dbReference>
<keyword evidence="1" id="KW-0805">Transcription regulation</keyword>
<dbReference type="PANTHER" id="PTHR33204">
    <property type="entry name" value="TRANSCRIPTIONAL REGULATOR, MARR FAMILY"/>
    <property type="match status" value="1"/>
</dbReference>
<evidence type="ECO:0000256" key="3">
    <source>
        <dbReference type="ARBA" id="ARBA00023163"/>
    </source>
</evidence>
<comment type="caution">
    <text evidence="5">The sequence shown here is derived from an EMBL/GenBank/DDBJ whole genome shotgun (WGS) entry which is preliminary data.</text>
</comment>
<protein>
    <submittedName>
        <fullName evidence="5">Helix-turn-helix transcriptional regulator</fullName>
    </submittedName>
</protein>
<sequence>MRWQDLDQEPCSMARTLAVIGDRWTLLILRDCFLGVRRFERFQERLGVTRHVLSDRLRKLVAAGVLEKRAYQERPLREEYRLTAMGLELHPAIIHLVQWGDRWLSDDHGAPLQHIHRGHGHRFQAQLTCADCGEVVGPRDVTVAANPALAQRLELPDEGRSPDTAWRQGG</sequence>
<keyword evidence="3" id="KW-0804">Transcription</keyword>
<dbReference type="Gene3D" id="1.10.10.10">
    <property type="entry name" value="Winged helix-like DNA-binding domain superfamily/Winged helix DNA-binding domain"/>
    <property type="match status" value="1"/>
</dbReference>
<proteinExistence type="predicted"/>
<dbReference type="PROSITE" id="PS51118">
    <property type="entry name" value="HTH_HXLR"/>
    <property type="match status" value="1"/>
</dbReference>
<evidence type="ECO:0000313" key="6">
    <source>
        <dbReference type="Proteomes" id="UP001107961"/>
    </source>
</evidence>
<dbReference type="InterPro" id="IPR036390">
    <property type="entry name" value="WH_DNA-bd_sf"/>
</dbReference>
<evidence type="ECO:0000256" key="2">
    <source>
        <dbReference type="ARBA" id="ARBA00023125"/>
    </source>
</evidence>
<dbReference type="EMBL" id="JAJVKT010000005">
    <property type="protein sequence ID" value="MCE7508086.1"/>
    <property type="molecule type" value="Genomic_DNA"/>
</dbReference>
<dbReference type="GeneID" id="94688662"/>
<keyword evidence="6" id="KW-1185">Reference proteome</keyword>
<gene>
    <name evidence="5" type="ORF">LZG35_05515</name>
</gene>
<feature type="domain" description="HTH hxlR-type" evidence="4">
    <location>
        <begin position="11"/>
        <end position="108"/>
    </location>
</feature>
<dbReference type="AlphaFoldDB" id="A0A9Q3W3U6"/>
<reference evidence="5" key="1">
    <citation type="submission" date="2022-01" db="EMBL/GenBank/DDBJ databases">
        <authorList>
            <person name="Karlyshev A.V."/>
            <person name="Jaspars M."/>
        </authorList>
    </citation>
    <scope>NUCLEOTIDE SEQUENCE</scope>
    <source>
        <strain evidence="5">AGSA3-2</strain>
    </source>
</reference>
<dbReference type="PANTHER" id="PTHR33204:SF36">
    <property type="entry name" value="TRANSCRIPTIONAL REGULATORY PROTEIN"/>
    <property type="match status" value="1"/>
</dbReference>